<comment type="caution">
    <text evidence="2">The sequence shown here is derived from an EMBL/GenBank/DDBJ whole genome shotgun (WGS) entry which is preliminary data.</text>
</comment>
<evidence type="ECO:0000256" key="1">
    <source>
        <dbReference type="SAM" id="Phobius"/>
    </source>
</evidence>
<evidence type="ECO:0000313" key="2">
    <source>
        <dbReference type="EMBL" id="KKN80401.1"/>
    </source>
</evidence>
<feature type="transmembrane region" description="Helical" evidence="1">
    <location>
        <begin position="7"/>
        <end position="28"/>
    </location>
</feature>
<organism evidence="2">
    <name type="scientific">marine sediment metagenome</name>
    <dbReference type="NCBI Taxonomy" id="412755"/>
    <lineage>
        <taxon>unclassified sequences</taxon>
        <taxon>metagenomes</taxon>
        <taxon>ecological metagenomes</taxon>
    </lineage>
</organism>
<reference evidence="2" key="1">
    <citation type="journal article" date="2015" name="Nature">
        <title>Complex archaea that bridge the gap between prokaryotes and eukaryotes.</title>
        <authorList>
            <person name="Spang A."/>
            <person name="Saw J.H."/>
            <person name="Jorgensen S.L."/>
            <person name="Zaremba-Niedzwiedzka K."/>
            <person name="Martijn J."/>
            <person name="Lind A.E."/>
            <person name="van Eijk R."/>
            <person name="Schleper C."/>
            <person name="Guy L."/>
            <person name="Ettema T.J."/>
        </authorList>
    </citation>
    <scope>NUCLEOTIDE SEQUENCE</scope>
</reference>
<dbReference type="AlphaFoldDB" id="A0A0F9W420"/>
<keyword evidence="1" id="KW-1133">Transmembrane helix</keyword>
<protein>
    <submittedName>
        <fullName evidence="2">Uncharacterized protein</fullName>
    </submittedName>
</protein>
<gene>
    <name evidence="2" type="ORF">LCGC14_0329940</name>
</gene>
<keyword evidence="1" id="KW-0812">Transmembrane</keyword>
<proteinExistence type="predicted"/>
<dbReference type="EMBL" id="LAZR01000231">
    <property type="protein sequence ID" value="KKN80401.1"/>
    <property type="molecule type" value="Genomic_DNA"/>
</dbReference>
<sequence length="60" mass="6560">MSDREEVCWLVCSILGGLFFLVGAVGYVKLETARIKAEAQVKVVQEFGEGLVGAIEAWKD</sequence>
<name>A0A0F9W420_9ZZZZ</name>
<keyword evidence="1" id="KW-0472">Membrane</keyword>
<accession>A0A0F9W420</accession>